<evidence type="ECO:0000313" key="18">
    <source>
        <dbReference type="Proteomes" id="UP000030764"/>
    </source>
</evidence>
<feature type="region of interest" description="Disordered" evidence="13">
    <location>
        <begin position="286"/>
        <end position="311"/>
    </location>
</feature>
<dbReference type="GO" id="GO:0015074">
    <property type="term" value="P:DNA integration"/>
    <property type="evidence" value="ECO:0007669"/>
    <property type="project" value="InterPro"/>
</dbReference>
<reference evidence="17 18" key="1">
    <citation type="journal article" date="2014" name="Nat. Genet.">
        <title>Genome and transcriptome of the porcine whipworm Trichuris suis.</title>
        <authorList>
            <person name="Jex A.R."/>
            <person name="Nejsum P."/>
            <person name="Schwarz E.M."/>
            <person name="Hu L."/>
            <person name="Young N.D."/>
            <person name="Hall R.S."/>
            <person name="Korhonen P.K."/>
            <person name="Liao S."/>
            <person name="Thamsborg S."/>
            <person name="Xia J."/>
            <person name="Xu P."/>
            <person name="Wang S."/>
            <person name="Scheerlinck J.P."/>
            <person name="Hofmann A."/>
            <person name="Sternberg P.W."/>
            <person name="Wang J."/>
            <person name="Gasser R.B."/>
        </authorList>
    </citation>
    <scope>NUCLEOTIDE SEQUENCE [LARGE SCALE GENOMIC DNA]</scope>
    <source>
        <strain evidence="17">DCEP-RM93M</strain>
    </source>
</reference>
<evidence type="ECO:0000259" key="16">
    <source>
        <dbReference type="PROSITE" id="PS50994"/>
    </source>
</evidence>
<dbReference type="InterPro" id="IPR012337">
    <property type="entry name" value="RNaseH-like_sf"/>
</dbReference>
<keyword evidence="8" id="KW-0378">Hydrolase</keyword>
<dbReference type="Gene3D" id="3.10.20.370">
    <property type="match status" value="1"/>
</dbReference>
<feature type="compositionally biased region" description="Low complexity" evidence="13">
    <location>
        <begin position="1560"/>
        <end position="1570"/>
    </location>
</feature>
<dbReference type="PROSITE" id="PS50878">
    <property type="entry name" value="RT_POL"/>
    <property type="match status" value="1"/>
</dbReference>
<sequence>MTSRAANEGATNGDRGIGVQNLASSMPMLTTDTLNALQWFERLEAFFDVQATPKSRKAAVLRFYLADDLRQMLPGLGIEAENDYEKIRQTLLGYLHEDSTGIVARNSFFTRRQQEEERLQTFMAHLRILCARAFPSLEKMEQATLLVDQFTRGVRSDVARAALVRARCSTPETALDLAVREEADVALISRLSAPTGAAAVNSVESSSSSVANLAAANASTVILDRDDIRELTQAIRQLLPHVANKRRPYRSRPDGRHRGRSQRARSNDTVICFNCGGTGHVARLCPPPARPSGNKHPSASGPRRKGGTGPVSYPLSETCSEVVMTVAHMQSHSAVKVLGYISGHQTELTIDTGAAVSLMDYGLFNNVQPSQLMDVRSIRVLTAGGNEMKIAGTSVVEVSIGGAPAVRHTVLVAEGLTCPCLVGADFLRSHKCVIDFASGTLHIHNYEVKLKSERRNEHIIAITDSTSQDSTTHEVIKTMCADSTADDRTQRQLREMLLRYKDVISMANDDIGRTSVVRHRIRTGNAKPIKIGLRRTPHRFRPVMQTLIDRMLRQGVIERASSPWSFPVVLTTKKDGTQRFCVDYRKLNDVTEKDVQPLPRIDDAMDALAGSSWFSTLDLASGYWQVEVEPQDRPKTAFTTPTGSYQFRVMPFGLCNAPSTFQRLMEEVLAGLQWKTCLVYLDDIIVFAKTPAEQIERLGEVLNRLQLAGLKLKPSKCKVMTTEVLFLGHVISQKGISTDPSKCAAVERWNPPRCTNELRQFLGLTSYYRKFVKNFATIAAPLHRLLRKGQNWLWDYECQQAFQQLKQRLLSAPILRLPDFTKPFTLDVDASGEGIGAVLSQRYEDGEHPVAYASRALTKPERRYCATRRELLALVWACKHFRPYLYGARFSVRTDHNALIWLKSFREPEGQVARWLERLAEFDMEVTHRPGRLHDNADALSRQACNQCGKQVAVIGCTGVSPPLQQDDIGVAQNNDEEIKTLKEWICSNSWPNNCPEGVSRDFRILWGQKDALLLLNGTLYRRWENCNRRDPLLLLVVPPHMRAQILEQLHGRMNGGHLGKRRTLAKARSRFYWPGMAKDVDLWCKSCDTCARQKGHRRTRLPLQPLQAGYPFQRIGVDFLGPLPTTTTGKRYVLTVCDYFTKWAEAFATDNMEATTVAKVLTDNFVTRFGPPESVHSDQGRSFEARLMTELFQLLGIKKTRTTAYHPQSNGLVERFNRTLLDTLAALAEDSPEFQRIGVDFLGPLPTTTTGKRYVLTVCDYFTKWAEAFATDNMEATTVAKVLTDNFVTRFGPPESVHSDQGRSFEARLMTELFQLLGIKKTRTTAYHPQSNGLVERFNRTLLDTLAALAEDSPERWDDMLPWATFAYNTSIHETTGITPFLALFGREARLPIDLQYDLPSNDHSPSVTIYVQELRKKLQDVHASVRQHAGMRQQQQKNYYDRRCHGNSFQQGDRVWLAVPRKGKISPRWDGPFVIKHRITEQIYRLDRRPKRDVIVHCDRLKQYDERPRHLTNDDRPTERQTPTVPSVPAQDCPTDLQAPLIPPRPRPTSPLPPPTPAEQTPPLTSPTILPPPIPSPPSRPVRQRRRPSRFRDYIIYASSFGRDGLD</sequence>
<dbReference type="GO" id="GO:0003964">
    <property type="term" value="F:RNA-directed DNA polymerase activity"/>
    <property type="evidence" value="ECO:0007669"/>
    <property type="project" value="UniProtKB-KW"/>
</dbReference>
<keyword evidence="3" id="KW-0808">Transferase</keyword>
<dbReference type="GO" id="GO:0042575">
    <property type="term" value="C:DNA polymerase complex"/>
    <property type="evidence" value="ECO:0007669"/>
    <property type="project" value="UniProtKB-ARBA"/>
</dbReference>
<keyword evidence="2" id="KW-0645">Protease</keyword>
<feature type="compositionally biased region" description="Pro residues" evidence="13">
    <location>
        <begin position="1571"/>
        <end position="1582"/>
    </location>
</feature>
<dbReference type="GO" id="GO:0003677">
    <property type="term" value="F:DNA binding"/>
    <property type="evidence" value="ECO:0007669"/>
    <property type="project" value="UniProtKB-KW"/>
</dbReference>
<evidence type="ECO:0000256" key="6">
    <source>
        <dbReference type="ARBA" id="ARBA00022750"/>
    </source>
</evidence>
<feature type="domain" description="CCHC-type" evidence="14">
    <location>
        <begin position="272"/>
        <end position="286"/>
    </location>
</feature>
<dbReference type="InterPro" id="IPR001878">
    <property type="entry name" value="Znf_CCHC"/>
</dbReference>
<keyword evidence="12" id="KW-0479">Metal-binding</keyword>
<keyword evidence="12" id="KW-0862">Zinc</keyword>
<name>A0A085MDW8_9BILA</name>
<dbReference type="SUPFAM" id="SSF50630">
    <property type="entry name" value="Acid proteases"/>
    <property type="match status" value="1"/>
</dbReference>
<dbReference type="Pfam" id="PF17919">
    <property type="entry name" value="RT_RNaseH_2"/>
    <property type="match status" value="1"/>
</dbReference>
<dbReference type="Gene3D" id="2.40.70.10">
    <property type="entry name" value="Acid Proteases"/>
    <property type="match status" value="1"/>
</dbReference>
<dbReference type="SUPFAM" id="SSF56672">
    <property type="entry name" value="DNA/RNA polymerases"/>
    <property type="match status" value="1"/>
</dbReference>
<dbReference type="FunFam" id="3.30.420.10:FF:000032">
    <property type="entry name" value="Retrovirus-related Pol polyprotein from transposon 297-like Protein"/>
    <property type="match status" value="2"/>
</dbReference>
<evidence type="ECO:0000259" key="15">
    <source>
        <dbReference type="PROSITE" id="PS50878"/>
    </source>
</evidence>
<organism evidence="17 18">
    <name type="scientific">Trichuris suis</name>
    <name type="common">pig whipworm</name>
    <dbReference type="NCBI Taxonomy" id="68888"/>
    <lineage>
        <taxon>Eukaryota</taxon>
        <taxon>Metazoa</taxon>
        <taxon>Ecdysozoa</taxon>
        <taxon>Nematoda</taxon>
        <taxon>Enoplea</taxon>
        <taxon>Dorylaimia</taxon>
        <taxon>Trichinellida</taxon>
        <taxon>Trichuridae</taxon>
        <taxon>Trichuris</taxon>
    </lineage>
</organism>
<evidence type="ECO:0000256" key="4">
    <source>
        <dbReference type="ARBA" id="ARBA00022695"/>
    </source>
</evidence>
<dbReference type="GO" id="GO:0006508">
    <property type="term" value="P:proteolysis"/>
    <property type="evidence" value="ECO:0007669"/>
    <property type="project" value="UniProtKB-KW"/>
</dbReference>
<evidence type="ECO:0000256" key="8">
    <source>
        <dbReference type="ARBA" id="ARBA00022801"/>
    </source>
</evidence>
<evidence type="ECO:0000256" key="1">
    <source>
        <dbReference type="ARBA" id="ARBA00012493"/>
    </source>
</evidence>
<dbReference type="PANTHER" id="PTHR37984:SF5">
    <property type="entry name" value="PROTEIN NYNRIN-LIKE"/>
    <property type="match status" value="1"/>
</dbReference>
<dbReference type="InterPro" id="IPR036397">
    <property type="entry name" value="RNaseH_sf"/>
</dbReference>
<dbReference type="Gene3D" id="4.10.60.10">
    <property type="entry name" value="Zinc finger, CCHC-type"/>
    <property type="match status" value="1"/>
</dbReference>
<dbReference type="PROSITE" id="PS50158">
    <property type="entry name" value="ZF_CCHC"/>
    <property type="match status" value="1"/>
</dbReference>
<dbReference type="InterPro" id="IPR001584">
    <property type="entry name" value="Integrase_cat-core"/>
</dbReference>
<dbReference type="InterPro" id="IPR036875">
    <property type="entry name" value="Znf_CCHC_sf"/>
</dbReference>
<dbReference type="FunFam" id="1.10.340.70:FF:000001">
    <property type="entry name" value="Retrovirus-related Pol polyprotein from transposon gypsy-like Protein"/>
    <property type="match status" value="1"/>
</dbReference>
<dbReference type="GO" id="GO:0008270">
    <property type="term" value="F:zinc ion binding"/>
    <property type="evidence" value="ECO:0007669"/>
    <property type="project" value="UniProtKB-KW"/>
</dbReference>
<dbReference type="PROSITE" id="PS50994">
    <property type="entry name" value="INTEGRASE"/>
    <property type="match status" value="2"/>
</dbReference>
<feature type="domain" description="Integrase catalytic" evidence="16">
    <location>
        <begin position="1102"/>
        <end position="1228"/>
    </location>
</feature>
<evidence type="ECO:0000256" key="5">
    <source>
        <dbReference type="ARBA" id="ARBA00022722"/>
    </source>
</evidence>
<dbReference type="InterPro" id="IPR050951">
    <property type="entry name" value="Retrovirus_Pol_polyprotein"/>
</dbReference>
<dbReference type="SUPFAM" id="SSF57756">
    <property type="entry name" value="Retrovirus zinc finger-like domains"/>
    <property type="match status" value="1"/>
</dbReference>
<dbReference type="FunFam" id="3.10.10.10:FF:000007">
    <property type="entry name" value="Retrovirus-related Pol polyprotein from transposon 17.6-like Protein"/>
    <property type="match status" value="1"/>
</dbReference>
<keyword evidence="10" id="KW-0238">DNA-binding</keyword>
<keyword evidence="12" id="KW-0863">Zinc-finger</keyword>
<dbReference type="Pfam" id="PF13975">
    <property type="entry name" value="gag-asp_proteas"/>
    <property type="match status" value="1"/>
</dbReference>
<dbReference type="GO" id="GO:0004519">
    <property type="term" value="F:endonuclease activity"/>
    <property type="evidence" value="ECO:0007669"/>
    <property type="project" value="UniProtKB-KW"/>
</dbReference>
<dbReference type="InterPro" id="IPR041588">
    <property type="entry name" value="Integrase_H2C2"/>
</dbReference>
<dbReference type="InterPro" id="IPR000477">
    <property type="entry name" value="RT_dom"/>
</dbReference>
<dbReference type="InterPro" id="IPR043502">
    <property type="entry name" value="DNA/RNA_pol_sf"/>
</dbReference>
<dbReference type="FunFam" id="3.10.20.370:FF:000001">
    <property type="entry name" value="Retrovirus-related Pol polyprotein from transposon 17.6-like protein"/>
    <property type="match status" value="1"/>
</dbReference>
<dbReference type="Pfam" id="PF00098">
    <property type="entry name" value="zf-CCHC"/>
    <property type="match status" value="1"/>
</dbReference>
<keyword evidence="5" id="KW-0540">Nuclease</keyword>
<keyword evidence="4" id="KW-0548">Nucleotidyltransferase</keyword>
<feature type="domain" description="Reverse transcriptase" evidence="15">
    <location>
        <begin position="552"/>
        <end position="731"/>
    </location>
</feature>
<evidence type="ECO:0000256" key="7">
    <source>
        <dbReference type="ARBA" id="ARBA00022759"/>
    </source>
</evidence>
<dbReference type="Gene3D" id="3.10.10.10">
    <property type="entry name" value="HIV Type 1 Reverse Transcriptase, subunit A, domain 1"/>
    <property type="match status" value="1"/>
</dbReference>
<keyword evidence="9" id="KW-0695">RNA-directed DNA polymerase</keyword>
<gene>
    <name evidence="17" type="ORF">M513_03754</name>
</gene>
<feature type="compositionally biased region" description="Basic and acidic residues" evidence="13">
    <location>
        <begin position="1508"/>
        <end position="1521"/>
    </location>
</feature>
<dbReference type="PANTHER" id="PTHR37984">
    <property type="entry name" value="PROTEIN CBG26694"/>
    <property type="match status" value="1"/>
</dbReference>
<dbReference type="Gene3D" id="3.30.70.270">
    <property type="match status" value="2"/>
</dbReference>
<evidence type="ECO:0000256" key="9">
    <source>
        <dbReference type="ARBA" id="ARBA00022918"/>
    </source>
</evidence>
<evidence type="ECO:0000256" key="3">
    <source>
        <dbReference type="ARBA" id="ARBA00022679"/>
    </source>
</evidence>
<dbReference type="Pfam" id="PF00078">
    <property type="entry name" value="RVT_1"/>
    <property type="match status" value="1"/>
</dbReference>
<evidence type="ECO:0000256" key="12">
    <source>
        <dbReference type="PROSITE-ProRule" id="PRU00047"/>
    </source>
</evidence>
<keyword evidence="11" id="KW-0511">Multifunctional enzyme</keyword>
<dbReference type="FunFam" id="3.30.70.270:FF:000020">
    <property type="entry name" value="Transposon Tf2-6 polyprotein-like Protein"/>
    <property type="match status" value="1"/>
</dbReference>
<protein>
    <recommendedName>
        <fullName evidence="1">RNA-directed DNA polymerase</fullName>
        <ecNumber evidence="1">2.7.7.49</ecNumber>
    </recommendedName>
</protein>
<keyword evidence="6" id="KW-0064">Aspartyl protease</keyword>
<feature type="compositionally biased region" description="Pro residues" evidence="13">
    <location>
        <begin position="1543"/>
        <end position="1559"/>
    </location>
</feature>
<dbReference type="Gene3D" id="3.30.420.10">
    <property type="entry name" value="Ribonuclease H-like superfamily/Ribonuclease H"/>
    <property type="match status" value="2"/>
</dbReference>
<dbReference type="CDD" id="cd09274">
    <property type="entry name" value="RNase_HI_RT_Ty3"/>
    <property type="match status" value="1"/>
</dbReference>
<dbReference type="InterPro" id="IPR043128">
    <property type="entry name" value="Rev_trsase/Diguanyl_cyclase"/>
</dbReference>
<dbReference type="Proteomes" id="UP000030764">
    <property type="component" value="Unassembled WGS sequence"/>
</dbReference>
<dbReference type="Pfam" id="PF00665">
    <property type="entry name" value="rve"/>
    <property type="match status" value="2"/>
</dbReference>
<dbReference type="Gene3D" id="1.10.340.70">
    <property type="match status" value="1"/>
</dbReference>
<evidence type="ECO:0000313" key="17">
    <source>
        <dbReference type="EMBL" id="KFD55414.1"/>
    </source>
</evidence>
<evidence type="ECO:0000259" key="14">
    <source>
        <dbReference type="PROSITE" id="PS50158"/>
    </source>
</evidence>
<dbReference type="SMART" id="SM00343">
    <property type="entry name" value="ZnF_C2HC"/>
    <property type="match status" value="1"/>
</dbReference>
<dbReference type="CDD" id="cd01647">
    <property type="entry name" value="RT_LTR"/>
    <property type="match status" value="1"/>
</dbReference>
<evidence type="ECO:0000256" key="13">
    <source>
        <dbReference type="SAM" id="MobiDB-lite"/>
    </source>
</evidence>
<feature type="domain" description="Integrase catalytic" evidence="16">
    <location>
        <begin position="1229"/>
        <end position="1389"/>
    </location>
</feature>
<dbReference type="SUPFAM" id="SSF53098">
    <property type="entry name" value="Ribonuclease H-like"/>
    <property type="match status" value="2"/>
</dbReference>
<dbReference type="InterPro" id="IPR021109">
    <property type="entry name" value="Peptidase_aspartic_dom_sf"/>
</dbReference>
<dbReference type="Pfam" id="PF17921">
    <property type="entry name" value="Integrase_H2C2"/>
    <property type="match status" value="1"/>
</dbReference>
<accession>A0A085MDW8</accession>
<keyword evidence="18" id="KW-1185">Reference proteome</keyword>
<dbReference type="InterPro" id="IPR041577">
    <property type="entry name" value="RT_RNaseH_2"/>
</dbReference>
<keyword evidence="7" id="KW-0255">Endonuclease</keyword>
<evidence type="ECO:0000256" key="10">
    <source>
        <dbReference type="ARBA" id="ARBA00023125"/>
    </source>
</evidence>
<dbReference type="GO" id="GO:0004190">
    <property type="term" value="F:aspartic-type endopeptidase activity"/>
    <property type="evidence" value="ECO:0007669"/>
    <property type="project" value="UniProtKB-KW"/>
</dbReference>
<dbReference type="CDD" id="cd00303">
    <property type="entry name" value="retropepsin_like"/>
    <property type="match status" value="1"/>
</dbReference>
<dbReference type="GO" id="GO:0019899">
    <property type="term" value="F:enzyme binding"/>
    <property type="evidence" value="ECO:0007669"/>
    <property type="project" value="UniProtKB-ARBA"/>
</dbReference>
<proteinExistence type="predicted"/>
<evidence type="ECO:0000256" key="2">
    <source>
        <dbReference type="ARBA" id="ARBA00022670"/>
    </source>
</evidence>
<feature type="region of interest" description="Disordered" evidence="13">
    <location>
        <begin position="242"/>
        <end position="265"/>
    </location>
</feature>
<dbReference type="EC" id="2.7.7.49" evidence="1"/>
<evidence type="ECO:0000256" key="11">
    <source>
        <dbReference type="ARBA" id="ARBA00023268"/>
    </source>
</evidence>
<feature type="region of interest" description="Disordered" evidence="13">
    <location>
        <begin position="1508"/>
        <end position="1593"/>
    </location>
</feature>
<dbReference type="EMBL" id="KL363200">
    <property type="protein sequence ID" value="KFD55414.1"/>
    <property type="molecule type" value="Genomic_DNA"/>
</dbReference>